<feature type="compositionally biased region" description="Polar residues" evidence="2">
    <location>
        <begin position="28"/>
        <end position="41"/>
    </location>
</feature>
<feature type="region of interest" description="Disordered" evidence="2">
    <location>
        <begin position="1"/>
        <end position="50"/>
    </location>
</feature>
<accession>A0A6J2XAD9</accession>
<dbReference type="InterPro" id="IPR005374">
    <property type="entry name" value="BBLN_eukaryota"/>
</dbReference>
<feature type="coiled-coil region" evidence="1">
    <location>
        <begin position="64"/>
        <end position="91"/>
    </location>
</feature>
<name>A0A6J2XAD9_SITOR</name>
<dbReference type="KEGG" id="soy:115876480"/>
<dbReference type="RefSeq" id="XP_030748136.1">
    <property type="nucleotide sequence ID" value="XM_030892276.1"/>
</dbReference>
<evidence type="ECO:0000256" key="2">
    <source>
        <dbReference type="SAM" id="MobiDB-lite"/>
    </source>
</evidence>
<evidence type="ECO:0000256" key="1">
    <source>
        <dbReference type="SAM" id="Coils"/>
    </source>
</evidence>
<keyword evidence="3" id="KW-1185">Reference proteome</keyword>
<dbReference type="OrthoDB" id="10050612at2759"/>
<protein>
    <submittedName>
        <fullName evidence="4">UPF0184 protein C9orf16 homolog</fullName>
    </submittedName>
</protein>
<dbReference type="PANTHER" id="PTHR34344">
    <property type="entry name" value="UPF0184 PROTEIN C9ORF16"/>
    <property type="match status" value="1"/>
</dbReference>
<dbReference type="Pfam" id="PF03670">
    <property type="entry name" value="UPF0184"/>
    <property type="match status" value="1"/>
</dbReference>
<dbReference type="InParanoid" id="A0A6J2XAD9"/>
<dbReference type="PANTHER" id="PTHR34344:SF1">
    <property type="entry name" value="BUBLIN COILED-COIL PROTEIN"/>
    <property type="match status" value="1"/>
</dbReference>
<organism evidence="3 4">
    <name type="scientific">Sitophilus oryzae</name>
    <name type="common">Rice weevil</name>
    <name type="synonym">Curculio oryzae</name>
    <dbReference type="NCBI Taxonomy" id="7048"/>
    <lineage>
        <taxon>Eukaryota</taxon>
        <taxon>Metazoa</taxon>
        <taxon>Ecdysozoa</taxon>
        <taxon>Arthropoda</taxon>
        <taxon>Hexapoda</taxon>
        <taxon>Insecta</taxon>
        <taxon>Pterygota</taxon>
        <taxon>Neoptera</taxon>
        <taxon>Endopterygota</taxon>
        <taxon>Coleoptera</taxon>
        <taxon>Polyphaga</taxon>
        <taxon>Cucujiformia</taxon>
        <taxon>Curculionidae</taxon>
        <taxon>Dryophthorinae</taxon>
        <taxon>Sitophilus</taxon>
    </lineage>
</organism>
<dbReference type="Proteomes" id="UP000504635">
    <property type="component" value="Unplaced"/>
</dbReference>
<evidence type="ECO:0000313" key="3">
    <source>
        <dbReference type="Proteomes" id="UP000504635"/>
    </source>
</evidence>
<gene>
    <name evidence="4" type="primary">LOC115876480</name>
</gene>
<evidence type="ECO:0000313" key="4">
    <source>
        <dbReference type="RefSeq" id="XP_030748136.1"/>
    </source>
</evidence>
<sequence length="117" mass="13464">MGEQEDFQQDPQKNDLNTTDSADETEETNNQGENVEISNSESFDEDYTEENIGDEAFQNLDHQLDALFVALDEIESKNDNLHAQLLQLLHSNREIRKELQEAHQVNGNDDRMDTENP</sequence>
<keyword evidence="1" id="KW-0175">Coiled coil</keyword>
<dbReference type="AlphaFoldDB" id="A0A6J2XAD9"/>
<proteinExistence type="predicted"/>
<reference evidence="4" key="1">
    <citation type="submission" date="2025-08" db="UniProtKB">
        <authorList>
            <consortium name="RefSeq"/>
        </authorList>
    </citation>
    <scope>IDENTIFICATION</scope>
    <source>
        <tissue evidence="4">Gonads</tissue>
    </source>
</reference>
<dbReference type="GeneID" id="115876480"/>
<feature type="compositionally biased region" description="Polar residues" evidence="2">
    <location>
        <begin position="9"/>
        <end position="20"/>
    </location>
</feature>